<comment type="caution">
    <text evidence="2">The sequence shown here is derived from an EMBL/GenBank/DDBJ whole genome shotgun (WGS) entry which is preliminary data.</text>
</comment>
<feature type="transmembrane region" description="Helical" evidence="1">
    <location>
        <begin position="54"/>
        <end position="70"/>
    </location>
</feature>
<keyword evidence="1" id="KW-1133">Transmembrane helix</keyword>
<keyword evidence="1" id="KW-0472">Membrane</keyword>
<evidence type="ECO:0000256" key="1">
    <source>
        <dbReference type="SAM" id="Phobius"/>
    </source>
</evidence>
<organism evidence="2 3">
    <name type="scientific">Thermotoga petrophila</name>
    <dbReference type="NCBI Taxonomy" id="93929"/>
    <lineage>
        <taxon>Bacteria</taxon>
        <taxon>Thermotogati</taxon>
        <taxon>Thermotogota</taxon>
        <taxon>Thermotogae</taxon>
        <taxon>Thermotogales</taxon>
        <taxon>Thermotogaceae</taxon>
        <taxon>Thermotoga</taxon>
    </lineage>
</organism>
<feature type="transmembrane region" description="Helical" evidence="1">
    <location>
        <begin position="6"/>
        <end position="25"/>
    </location>
</feature>
<evidence type="ECO:0000313" key="2">
    <source>
        <dbReference type="EMBL" id="KUK23469.1"/>
    </source>
</evidence>
<sequence length="285" mass="33021">MFQKRLSFQVVNLINFSIALINFLMWLNGENSMFDLVIVINIVVHFALNKDLSQSMIALVTYPFGLIIFSKKKEIDFRIYDQEIEEDFPVLKEKRLEILPLRGTILFGTPDEKKKLILQIVEDVKDGKISSDKALSVFRKMVLDPHPDVGLYASEAIGKIEEYFGLVEESLDEIIKNLNEKNIKNVLDYIESGFLDGEVGIFYRNMLLEGLKKIPPSQPEYFALLYEIKGDVFILIEGFLKTKSQVLYKKLLKELLKKKDYQKLRFLMLFGPLPDEDKDLYTSLS</sequence>
<dbReference type="AlphaFoldDB" id="A0A124FG43"/>
<dbReference type="Proteomes" id="UP000058636">
    <property type="component" value="Unassembled WGS sequence"/>
</dbReference>
<gene>
    <name evidence="2" type="ORF">XD57_0436</name>
</gene>
<keyword evidence="1" id="KW-0812">Transmembrane</keyword>
<proteinExistence type="predicted"/>
<protein>
    <submittedName>
        <fullName evidence="2">Uncharacterized protein</fullName>
    </submittedName>
</protein>
<dbReference type="EMBL" id="LGFG01000022">
    <property type="protein sequence ID" value="KUK23469.1"/>
    <property type="molecule type" value="Genomic_DNA"/>
</dbReference>
<name>A0A124FG43_9THEM</name>
<reference evidence="2 3" key="1">
    <citation type="journal article" date="2015" name="MBio">
        <title>Genome-Resolved Metagenomic Analysis Reveals Roles for Candidate Phyla and Other Microbial Community Members in Biogeochemical Transformations in Oil Reservoirs.</title>
        <authorList>
            <person name="Hu P."/>
            <person name="Tom L."/>
            <person name="Singh A."/>
            <person name="Thomas B.C."/>
            <person name="Baker B.J."/>
            <person name="Piceno Y.M."/>
            <person name="Andersen G.L."/>
            <person name="Banfield J.F."/>
        </authorList>
    </citation>
    <scope>NUCLEOTIDE SEQUENCE [LARGE SCALE GENOMIC DNA]</scope>
    <source>
        <strain evidence="2">46_26</strain>
    </source>
</reference>
<accession>A0A124FG43</accession>
<evidence type="ECO:0000313" key="3">
    <source>
        <dbReference type="Proteomes" id="UP000058636"/>
    </source>
</evidence>